<dbReference type="EMBL" id="BAAAUW010000001">
    <property type="protein sequence ID" value="GAA3245944.1"/>
    <property type="molecule type" value="Genomic_DNA"/>
</dbReference>
<comment type="caution">
    <text evidence="1">The sequence shown here is derived from an EMBL/GenBank/DDBJ whole genome shotgun (WGS) entry which is preliminary data.</text>
</comment>
<accession>A0ABP6QPY6</accession>
<evidence type="ECO:0000313" key="2">
    <source>
        <dbReference type="Proteomes" id="UP001500728"/>
    </source>
</evidence>
<dbReference type="Proteomes" id="UP001500728">
    <property type="component" value="Unassembled WGS sequence"/>
</dbReference>
<keyword evidence="2" id="KW-1185">Reference proteome</keyword>
<reference evidence="2" key="1">
    <citation type="journal article" date="2019" name="Int. J. Syst. Evol. Microbiol.">
        <title>The Global Catalogue of Microorganisms (GCM) 10K type strain sequencing project: providing services to taxonomists for standard genome sequencing and annotation.</title>
        <authorList>
            <consortium name="The Broad Institute Genomics Platform"/>
            <consortium name="The Broad Institute Genome Sequencing Center for Infectious Disease"/>
            <person name="Wu L."/>
            <person name="Ma J."/>
        </authorList>
    </citation>
    <scope>NUCLEOTIDE SEQUENCE [LARGE SCALE GENOMIC DNA]</scope>
    <source>
        <strain evidence="2">JCM 9381</strain>
    </source>
</reference>
<name>A0ABP6QPY6_9ACTN</name>
<protein>
    <submittedName>
        <fullName evidence="1">Uncharacterized protein</fullName>
    </submittedName>
</protein>
<evidence type="ECO:0000313" key="1">
    <source>
        <dbReference type="EMBL" id="GAA3245944.1"/>
    </source>
</evidence>
<proteinExistence type="predicted"/>
<gene>
    <name evidence="1" type="ORF">GCM10010469_01460</name>
</gene>
<sequence length="117" mass="11819">MAQVLAQVLVDIVGGGGAAAVQDTQALPVQAADAAAGVAPGDAGAEDQLVRGVGVSAAVVDVGADLLQARRQRHWLVGMFSVVKAHELFGLVPVGRRVCRRRAGCGWPGGERGQGLG</sequence>
<organism evidence="1 2">
    <name type="scientific">Streptomyces labedae</name>
    <dbReference type="NCBI Taxonomy" id="285569"/>
    <lineage>
        <taxon>Bacteria</taxon>
        <taxon>Bacillati</taxon>
        <taxon>Actinomycetota</taxon>
        <taxon>Actinomycetes</taxon>
        <taxon>Kitasatosporales</taxon>
        <taxon>Streptomycetaceae</taxon>
        <taxon>Streptomyces</taxon>
    </lineage>
</organism>